<accession>A0ABN9V601</accession>
<evidence type="ECO:0000313" key="1">
    <source>
        <dbReference type="EMBL" id="CAK0866754.1"/>
    </source>
</evidence>
<organism evidence="1 2">
    <name type="scientific">Prorocentrum cordatum</name>
    <dbReference type="NCBI Taxonomy" id="2364126"/>
    <lineage>
        <taxon>Eukaryota</taxon>
        <taxon>Sar</taxon>
        <taxon>Alveolata</taxon>
        <taxon>Dinophyceae</taxon>
        <taxon>Prorocentrales</taxon>
        <taxon>Prorocentraceae</taxon>
        <taxon>Prorocentrum</taxon>
    </lineage>
</organism>
<protein>
    <submittedName>
        <fullName evidence="1">Uncharacterized protein</fullName>
    </submittedName>
</protein>
<comment type="caution">
    <text evidence="1">The sequence shown here is derived from an EMBL/GenBank/DDBJ whole genome shotgun (WGS) entry which is preliminary data.</text>
</comment>
<dbReference type="EMBL" id="CAUYUJ010016570">
    <property type="protein sequence ID" value="CAK0866754.1"/>
    <property type="molecule type" value="Genomic_DNA"/>
</dbReference>
<keyword evidence="2" id="KW-1185">Reference proteome</keyword>
<sequence length="462" mass="46707">MAFAAWLAGEAVHGAGQAALLWAARGECPACTCAPALTCAPGQEAARLDCPGGPPGWALSAVALAGVTGFSGGLLAARWLGAWQPIAGPPPKPSLEEEARGLDEGDFIHVLYRVGGARIWHERLILAFQTVPPFGTGIMTPDGHAYVEAIMQNGADIREYAIPAGAAAGAVAAVTAGDQVYRFRGLPLPGDVATGAASVRGTLGLGAGPPIALNTAGRVIAAVLGAPAGAGPAGAPAAGEAGGAPGALGGLAGLAAALGGGPAAAPAGAAALVPVAAAPAPAAGGAPGGDARIQSVAFDAQGVRYVDIRAAVVRLRELPWGDWPLKGPRTLQWVLNFICRNGGTPLGRRTKWVSEGYLEADDPGVDTHLLCCRLLELGVVYDQLHVTNIAAMELVGRTLQTQEELYRDRFAAASEFGSDAALMSGALDAGGNVCVAPALRDWLAAEKAREANIAKERRKARE</sequence>
<feature type="non-terminal residue" evidence="1">
    <location>
        <position position="462"/>
    </location>
</feature>
<reference evidence="1" key="1">
    <citation type="submission" date="2023-10" db="EMBL/GenBank/DDBJ databases">
        <authorList>
            <person name="Chen Y."/>
            <person name="Shah S."/>
            <person name="Dougan E. K."/>
            <person name="Thang M."/>
            <person name="Chan C."/>
        </authorList>
    </citation>
    <scope>NUCLEOTIDE SEQUENCE [LARGE SCALE GENOMIC DNA]</scope>
</reference>
<gene>
    <name evidence="1" type="ORF">PCOR1329_LOCUS53859</name>
</gene>
<proteinExistence type="predicted"/>
<name>A0ABN9V601_9DINO</name>
<evidence type="ECO:0000313" key="2">
    <source>
        <dbReference type="Proteomes" id="UP001189429"/>
    </source>
</evidence>
<dbReference type="Proteomes" id="UP001189429">
    <property type="component" value="Unassembled WGS sequence"/>
</dbReference>